<dbReference type="OrthoDB" id="3209743at2759"/>
<feature type="domain" description="Peptidase M24" evidence="2">
    <location>
        <begin position="72"/>
        <end position="159"/>
    </location>
</feature>
<keyword evidence="4" id="KW-1185">Reference proteome</keyword>
<evidence type="ECO:0000313" key="4">
    <source>
        <dbReference type="Proteomes" id="UP000283509"/>
    </source>
</evidence>
<keyword evidence="3" id="KW-0378">Hydrolase</keyword>
<evidence type="ECO:0000256" key="1">
    <source>
        <dbReference type="SAM" id="MobiDB-lite"/>
    </source>
</evidence>
<dbReference type="PANTHER" id="PTHR43330:SF7">
    <property type="entry name" value="METHIONINE AMINOPEPTIDASE 1"/>
    <property type="match status" value="1"/>
</dbReference>
<keyword evidence="3" id="KW-0645">Protease</keyword>
<proteinExistence type="predicted"/>
<gene>
    <name evidence="3" type="ORF">C7M84_001214</name>
</gene>
<name>A0A423TUC3_PENVA</name>
<dbReference type="SUPFAM" id="SSF55920">
    <property type="entry name" value="Creatinase/aminopeptidase"/>
    <property type="match status" value="1"/>
</dbReference>
<accession>A0A423TUC3</accession>
<dbReference type="PANTHER" id="PTHR43330">
    <property type="entry name" value="METHIONINE AMINOPEPTIDASE"/>
    <property type="match status" value="1"/>
</dbReference>
<dbReference type="GO" id="GO:0005829">
    <property type="term" value="C:cytosol"/>
    <property type="evidence" value="ECO:0007669"/>
    <property type="project" value="TreeGrafter"/>
</dbReference>
<feature type="region of interest" description="Disordered" evidence="1">
    <location>
        <begin position="16"/>
        <end position="35"/>
    </location>
</feature>
<feature type="non-terminal residue" evidence="3">
    <location>
        <position position="1"/>
    </location>
</feature>
<evidence type="ECO:0000259" key="2">
    <source>
        <dbReference type="Pfam" id="PF00557"/>
    </source>
</evidence>
<dbReference type="GO" id="GO:0070006">
    <property type="term" value="F:metalloaminopeptidase activity"/>
    <property type="evidence" value="ECO:0007669"/>
    <property type="project" value="TreeGrafter"/>
</dbReference>
<dbReference type="InterPro" id="IPR001714">
    <property type="entry name" value="Pept_M24_MAP"/>
</dbReference>
<sequence>SLRPYLKSAKREVPRTIGRPDYADDPNGFPHSEQKLRGSTSIKCLSDEEIEGMRVACKLAREVLDEGVKVSGRMLPSPLYHGFPKSCCTSINEVICHGIPDMRPLQNGDICNIDVTVYHRDFHGDLNETLFIGEVNKTAKTLVKTTWSAFRRQLKLLSQESSTETLVLLFKSMPTLMGFQLCDLTVATASTSCSTQHLLFRIMLKIKLLVL</sequence>
<dbReference type="PRINTS" id="PR00599">
    <property type="entry name" value="MAPEPTIDASE"/>
</dbReference>
<dbReference type="STRING" id="6689.A0A423TUC3"/>
<reference evidence="3 4" key="2">
    <citation type="submission" date="2019-01" db="EMBL/GenBank/DDBJ databases">
        <title>The decoding of complex shrimp genome reveals the adaptation for benthos swimmer, frequently molting mechanism and breeding impact on genome.</title>
        <authorList>
            <person name="Sun Y."/>
            <person name="Gao Y."/>
            <person name="Yu Y."/>
        </authorList>
    </citation>
    <scope>NUCLEOTIDE SEQUENCE [LARGE SCALE GENOMIC DNA]</scope>
    <source>
        <tissue evidence="3">Muscle</tissue>
    </source>
</reference>
<dbReference type="InterPro" id="IPR000994">
    <property type="entry name" value="Pept_M24"/>
</dbReference>
<reference evidence="3 4" key="1">
    <citation type="submission" date="2018-04" db="EMBL/GenBank/DDBJ databases">
        <authorList>
            <person name="Zhang X."/>
            <person name="Yuan J."/>
            <person name="Li F."/>
            <person name="Xiang J."/>
        </authorList>
    </citation>
    <scope>NUCLEOTIDE SEQUENCE [LARGE SCALE GENOMIC DNA]</scope>
    <source>
        <tissue evidence="3">Muscle</tissue>
    </source>
</reference>
<protein>
    <submittedName>
        <fullName evidence="3">Methionine aminopeptidase</fullName>
    </submittedName>
</protein>
<dbReference type="Gene3D" id="3.90.230.10">
    <property type="entry name" value="Creatinase/methionine aminopeptidase superfamily"/>
    <property type="match status" value="1"/>
</dbReference>
<dbReference type="EMBL" id="QCYY01001161">
    <property type="protein sequence ID" value="ROT80054.1"/>
    <property type="molecule type" value="Genomic_DNA"/>
</dbReference>
<dbReference type="Proteomes" id="UP000283509">
    <property type="component" value="Unassembled WGS sequence"/>
</dbReference>
<comment type="caution">
    <text evidence="3">The sequence shown here is derived from an EMBL/GenBank/DDBJ whole genome shotgun (WGS) entry which is preliminary data.</text>
</comment>
<dbReference type="Pfam" id="PF00557">
    <property type="entry name" value="Peptidase_M24"/>
    <property type="match status" value="1"/>
</dbReference>
<keyword evidence="3" id="KW-0031">Aminopeptidase</keyword>
<dbReference type="AlphaFoldDB" id="A0A423TUC3"/>
<dbReference type="InterPro" id="IPR036005">
    <property type="entry name" value="Creatinase/aminopeptidase-like"/>
</dbReference>
<evidence type="ECO:0000313" key="3">
    <source>
        <dbReference type="EMBL" id="ROT80054.1"/>
    </source>
</evidence>
<organism evidence="3 4">
    <name type="scientific">Penaeus vannamei</name>
    <name type="common">Whiteleg shrimp</name>
    <name type="synonym">Litopenaeus vannamei</name>
    <dbReference type="NCBI Taxonomy" id="6689"/>
    <lineage>
        <taxon>Eukaryota</taxon>
        <taxon>Metazoa</taxon>
        <taxon>Ecdysozoa</taxon>
        <taxon>Arthropoda</taxon>
        <taxon>Crustacea</taxon>
        <taxon>Multicrustacea</taxon>
        <taxon>Malacostraca</taxon>
        <taxon>Eumalacostraca</taxon>
        <taxon>Eucarida</taxon>
        <taxon>Decapoda</taxon>
        <taxon>Dendrobranchiata</taxon>
        <taxon>Penaeoidea</taxon>
        <taxon>Penaeidae</taxon>
        <taxon>Penaeus</taxon>
    </lineage>
</organism>